<reference evidence="1" key="1">
    <citation type="submission" date="2019-12" db="EMBL/GenBank/DDBJ databases">
        <title>Genome sequencing and annotation of Brassica cretica.</title>
        <authorList>
            <person name="Studholme D.J."/>
            <person name="Sarris P.F."/>
        </authorList>
    </citation>
    <scope>NUCLEOTIDE SEQUENCE</scope>
    <source>
        <strain evidence="1">PFS-102/07</strain>
        <tissue evidence="1">Leaf</tissue>
    </source>
</reference>
<evidence type="ECO:0000313" key="1">
    <source>
        <dbReference type="EMBL" id="KAF2605348.1"/>
    </source>
</evidence>
<comment type="caution">
    <text evidence="1">The sequence shown here is derived from an EMBL/GenBank/DDBJ whole genome shotgun (WGS) entry which is preliminary data.</text>
</comment>
<accession>A0A8S9LIV2</accession>
<dbReference type="AlphaFoldDB" id="A0A8S9LIV2"/>
<protein>
    <submittedName>
        <fullName evidence="1">Uncharacterized protein</fullName>
    </submittedName>
</protein>
<gene>
    <name evidence="1" type="ORF">F2Q70_00025654</name>
</gene>
<organism evidence="1">
    <name type="scientific">Brassica cretica</name>
    <name type="common">Mustard</name>
    <dbReference type="NCBI Taxonomy" id="69181"/>
    <lineage>
        <taxon>Eukaryota</taxon>
        <taxon>Viridiplantae</taxon>
        <taxon>Streptophyta</taxon>
        <taxon>Embryophyta</taxon>
        <taxon>Tracheophyta</taxon>
        <taxon>Spermatophyta</taxon>
        <taxon>Magnoliopsida</taxon>
        <taxon>eudicotyledons</taxon>
        <taxon>Gunneridae</taxon>
        <taxon>Pentapetalae</taxon>
        <taxon>rosids</taxon>
        <taxon>malvids</taxon>
        <taxon>Brassicales</taxon>
        <taxon>Brassicaceae</taxon>
        <taxon>Brassiceae</taxon>
        <taxon>Brassica</taxon>
    </lineage>
</organism>
<dbReference type="EMBL" id="QGKY02000094">
    <property type="protein sequence ID" value="KAF2605348.1"/>
    <property type="molecule type" value="Genomic_DNA"/>
</dbReference>
<proteinExistence type="predicted"/>
<name>A0A8S9LIV2_BRACR</name>
<sequence>MVPSSPLRQTRIEASSLPRFLRRELSTHQPFHSVVAAACLVSKLPSDLTSYEGE</sequence>